<proteinExistence type="predicted"/>
<keyword evidence="2" id="KW-1185">Reference proteome</keyword>
<comment type="caution">
    <text evidence="1">The sequence shown here is derived from an EMBL/GenBank/DDBJ whole genome shotgun (WGS) entry which is preliminary data.</text>
</comment>
<dbReference type="EMBL" id="JBEUSY010000360">
    <property type="protein sequence ID" value="KAL1236764.1"/>
    <property type="molecule type" value="Genomic_DNA"/>
</dbReference>
<reference evidence="1 2" key="1">
    <citation type="submission" date="2024-07" db="EMBL/GenBank/DDBJ databases">
        <title>Enhanced genomic and transcriptomic resources for Trichinella pseudospiralis and T. spiralis underpin the discovery of pronounced molecular differences between stages and species.</title>
        <authorList>
            <person name="Pasi K.K."/>
            <person name="La Rosa G."/>
            <person name="Gomez-Morales M.A."/>
            <person name="Tosini F."/>
            <person name="Sumanam S."/>
            <person name="Young N.D."/>
            <person name="Chang B.C."/>
            <person name="Robin G.B."/>
        </authorList>
    </citation>
    <scope>NUCLEOTIDE SEQUENCE [LARGE SCALE GENOMIC DNA]</scope>
    <source>
        <strain evidence="1">ISS534</strain>
    </source>
</reference>
<protein>
    <submittedName>
        <fullName evidence="1">Ribosome-binding factor</fullName>
    </submittedName>
</protein>
<organism evidence="1 2">
    <name type="scientific">Trichinella spiralis</name>
    <name type="common">Trichina worm</name>
    <dbReference type="NCBI Taxonomy" id="6334"/>
    <lineage>
        <taxon>Eukaryota</taxon>
        <taxon>Metazoa</taxon>
        <taxon>Ecdysozoa</taxon>
        <taxon>Nematoda</taxon>
        <taxon>Enoplea</taxon>
        <taxon>Dorylaimia</taxon>
        <taxon>Trichinellida</taxon>
        <taxon>Trichinellidae</taxon>
        <taxon>Trichinella</taxon>
    </lineage>
</organism>
<gene>
    <name evidence="1" type="ORF">TSPI_08952</name>
</gene>
<dbReference type="Proteomes" id="UP001558632">
    <property type="component" value="Unassembled WGS sequence"/>
</dbReference>
<name>A0ABR3KF49_TRISP</name>
<accession>A0ABR3KF49</accession>
<sequence>MNQSFHSFRLTNIPSKQINASHLLVNGIIIVMMQHREAGCFVFCLKKVTHDLSKAALVTTSFDYHPYMALS</sequence>
<evidence type="ECO:0000313" key="1">
    <source>
        <dbReference type="EMBL" id="KAL1236764.1"/>
    </source>
</evidence>
<evidence type="ECO:0000313" key="2">
    <source>
        <dbReference type="Proteomes" id="UP001558632"/>
    </source>
</evidence>